<keyword evidence="13" id="KW-1185">Reference proteome</keyword>
<comment type="cofactor">
    <cofactor evidence="2">
        <name>Mg(2+)</name>
        <dbReference type="ChEBI" id="CHEBI:18420"/>
    </cofactor>
</comment>
<dbReference type="Gene3D" id="1.10.10.460">
    <property type="entry name" value="Ribonuclease hii. Domain 2"/>
    <property type="match status" value="1"/>
</dbReference>
<gene>
    <name evidence="12" type="ORF">C8F04DRAFT_549501</name>
</gene>
<dbReference type="GO" id="GO:0046872">
    <property type="term" value="F:metal ion binding"/>
    <property type="evidence" value="ECO:0007669"/>
    <property type="project" value="UniProtKB-KW"/>
</dbReference>
<evidence type="ECO:0000256" key="1">
    <source>
        <dbReference type="ARBA" id="ARBA00000077"/>
    </source>
</evidence>
<dbReference type="GO" id="GO:0004523">
    <property type="term" value="F:RNA-DNA hybrid ribonuclease activity"/>
    <property type="evidence" value="ECO:0007669"/>
    <property type="project" value="UniProtKB-UniRule"/>
</dbReference>
<evidence type="ECO:0000313" key="12">
    <source>
        <dbReference type="EMBL" id="KAJ7035064.1"/>
    </source>
</evidence>
<feature type="compositionally biased region" description="Polar residues" evidence="10">
    <location>
        <begin position="1"/>
        <end position="23"/>
    </location>
</feature>
<feature type="region of interest" description="Disordered" evidence="10">
    <location>
        <begin position="116"/>
        <end position="158"/>
    </location>
</feature>
<dbReference type="AlphaFoldDB" id="A0AAD6X7K2"/>
<feature type="compositionally biased region" description="Basic and acidic residues" evidence="10">
    <location>
        <begin position="138"/>
        <end position="150"/>
    </location>
</feature>
<comment type="catalytic activity">
    <reaction evidence="1 8 9">
        <text>Endonucleolytic cleavage to 5'-phosphomonoester.</text>
        <dbReference type="EC" id="3.1.26.4"/>
    </reaction>
</comment>
<evidence type="ECO:0000256" key="5">
    <source>
        <dbReference type="ARBA" id="ARBA00022723"/>
    </source>
</evidence>
<evidence type="ECO:0000256" key="10">
    <source>
        <dbReference type="SAM" id="MobiDB-lite"/>
    </source>
</evidence>
<feature type="region of interest" description="Disordered" evidence="10">
    <location>
        <begin position="1"/>
        <end position="47"/>
    </location>
</feature>
<dbReference type="PANTHER" id="PTHR10954">
    <property type="entry name" value="RIBONUCLEASE H2 SUBUNIT A"/>
    <property type="match status" value="1"/>
</dbReference>
<dbReference type="Pfam" id="PF01351">
    <property type="entry name" value="RNase_HII"/>
    <property type="match status" value="1"/>
</dbReference>
<dbReference type="SUPFAM" id="SSF53098">
    <property type="entry name" value="Ribonuclease H-like"/>
    <property type="match status" value="1"/>
</dbReference>
<dbReference type="InterPro" id="IPR001352">
    <property type="entry name" value="RNase_HII/HIII"/>
</dbReference>
<feature type="binding site" evidence="8">
    <location>
        <position position="60"/>
    </location>
    <ligand>
        <name>a divalent metal cation</name>
        <dbReference type="ChEBI" id="CHEBI:60240"/>
    </ligand>
</feature>
<sequence>MSERATPTPSESGSIQESTTSVHNAEPIPSAPGPSTPLRESYTYHSPTPTASGPYILGVDEAGRGPVLGPLVYGVAYCPVAYKDQLEELGFADSKKLTAETRSTFIGHNAVRPRQPGLVCQSRQPPSHLKRHAATPAHKSERPVTRRDGSPHPGSAQKGIELTEVYVDALGSTTTYHEYLSSRFPGIGFTVESKADDKFKIVGAASVAAKVTRDACIEGWVFEENIDGVAGSWDTESLGSGYPSDPRTKTWLRESIEPVFGLPKIVRFSWSTVKGIAREGGEDC</sequence>
<evidence type="ECO:0000256" key="4">
    <source>
        <dbReference type="ARBA" id="ARBA00022722"/>
    </source>
</evidence>
<proteinExistence type="inferred from homology"/>
<name>A0AAD6X7K2_9AGAR</name>
<keyword evidence="4 8" id="KW-0540">Nuclease</keyword>
<evidence type="ECO:0000256" key="6">
    <source>
        <dbReference type="ARBA" id="ARBA00022759"/>
    </source>
</evidence>
<comment type="cofactor">
    <cofactor evidence="8">
        <name>Mn(2+)</name>
        <dbReference type="ChEBI" id="CHEBI:29035"/>
    </cofactor>
    <cofactor evidence="8">
        <name>Mg(2+)</name>
        <dbReference type="ChEBI" id="CHEBI:18420"/>
    </cofactor>
    <text evidence="8">Manganese or magnesium. Binds 1 divalent metal ion per monomer in the absence of substrate. May bind a second metal ion after substrate binding.</text>
</comment>
<evidence type="ECO:0000256" key="7">
    <source>
        <dbReference type="ARBA" id="ARBA00022801"/>
    </source>
</evidence>
<comment type="caution">
    <text evidence="12">The sequence shown here is derived from an EMBL/GenBank/DDBJ whole genome shotgun (WGS) entry which is preliminary data.</text>
</comment>
<dbReference type="PANTHER" id="PTHR10954:SF7">
    <property type="entry name" value="RIBONUCLEASE H2 SUBUNIT A"/>
    <property type="match status" value="1"/>
</dbReference>
<dbReference type="GO" id="GO:0043137">
    <property type="term" value="P:DNA replication, removal of RNA primer"/>
    <property type="evidence" value="ECO:0007669"/>
    <property type="project" value="TreeGrafter"/>
</dbReference>
<organism evidence="12 13">
    <name type="scientific">Mycena alexandri</name>
    <dbReference type="NCBI Taxonomy" id="1745969"/>
    <lineage>
        <taxon>Eukaryota</taxon>
        <taxon>Fungi</taxon>
        <taxon>Dikarya</taxon>
        <taxon>Basidiomycota</taxon>
        <taxon>Agaricomycotina</taxon>
        <taxon>Agaricomycetes</taxon>
        <taxon>Agaricomycetidae</taxon>
        <taxon>Agaricales</taxon>
        <taxon>Marasmiineae</taxon>
        <taxon>Mycenaceae</taxon>
        <taxon>Mycena</taxon>
    </lineage>
</organism>
<evidence type="ECO:0000256" key="9">
    <source>
        <dbReference type="RuleBase" id="RU003515"/>
    </source>
</evidence>
<dbReference type="GO" id="GO:0032299">
    <property type="term" value="C:ribonuclease H2 complex"/>
    <property type="evidence" value="ECO:0007669"/>
    <property type="project" value="TreeGrafter"/>
</dbReference>
<evidence type="ECO:0000313" key="13">
    <source>
        <dbReference type="Proteomes" id="UP001218188"/>
    </source>
</evidence>
<keyword evidence="5 8" id="KW-0479">Metal-binding</keyword>
<evidence type="ECO:0000256" key="3">
    <source>
        <dbReference type="ARBA" id="ARBA00007058"/>
    </source>
</evidence>
<evidence type="ECO:0000256" key="2">
    <source>
        <dbReference type="ARBA" id="ARBA00001946"/>
    </source>
</evidence>
<evidence type="ECO:0000256" key="8">
    <source>
        <dbReference type="PROSITE-ProRule" id="PRU01319"/>
    </source>
</evidence>
<feature type="binding site" evidence="8">
    <location>
        <position position="168"/>
    </location>
    <ligand>
        <name>a divalent metal cation</name>
        <dbReference type="ChEBI" id="CHEBI:60240"/>
    </ligand>
</feature>
<dbReference type="EC" id="3.1.26.4" evidence="9"/>
<dbReference type="InterPro" id="IPR024567">
    <property type="entry name" value="RNase_HII/HIII_dom"/>
</dbReference>
<keyword evidence="7 8" id="KW-0378">Hydrolase</keyword>
<comment type="function">
    <text evidence="9">Endonuclease that specifically degrades the RNA of RNA-DNA hybrids.</text>
</comment>
<evidence type="ECO:0000259" key="11">
    <source>
        <dbReference type="PROSITE" id="PS51975"/>
    </source>
</evidence>
<dbReference type="GO" id="GO:0006298">
    <property type="term" value="P:mismatch repair"/>
    <property type="evidence" value="ECO:0007669"/>
    <property type="project" value="TreeGrafter"/>
</dbReference>
<dbReference type="InterPro" id="IPR012337">
    <property type="entry name" value="RNaseH-like_sf"/>
</dbReference>
<comment type="similarity">
    <text evidence="3">Belongs to the RNase HII family. Eukaryotic subfamily.</text>
</comment>
<dbReference type="CDD" id="cd07181">
    <property type="entry name" value="RNase_HII_eukaryota_like"/>
    <property type="match status" value="1"/>
</dbReference>
<protein>
    <recommendedName>
        <fullName evidence="9">Ribonuclease</fullName>
        <ecNumber evidence="9">3.1.26.4</ecNumber>
    </recommendedName>
</protein>
<dbReference type="GO" id="GO:0003723">
    <property type="term" value="F:RNA binding"/>
    <property type="evidence" value="ECO:0007669"/>
    <property type="project" value="UniProtKB-UniRule"/>
</dbReference>
<dbReference type="Gene3D" id="3.30.420.10">
    <property type="entry name" value="Ribonuclease H-like superfamily/Ribonuclease H"/>
    <property type="match status" value="2"/>
</dbReference>
<dbReference type="InterPro" id="IPR036397">
    <property type="entry name" value="RNaseH_sf"/>
</dbReference>
<feature type="domain" description="RNase H type-2" evidence="11">
    <location>
        <begin position="54"/>
        <end position="282"/>
    </location>
</feature>
<accession>A0AAD6X7K2</accession>
<dbReference type="NCBIfam" id="TIGR00729">
    <property type="entry name" value="ribonuclease HII"/>
    <property type="match status" value="1"/>
</dbReference>
<dbReference type="InterPro" id="IPR004649">
    <property type="entry name" value="RNase_H2_suA"/>
</dbReference>
<reference evidence="12" key="1">
    <citation type="submission" date="2023-03" db="EMBL/GenBank/DDBJ databases">
        <title>Massive genome expansion in bonnet fungi (Mycena s.s.) driven by repeated elements and novel gene families across ecological guilds.</title>
        <authorList>
            <consortium name="Lawrence Berkeley National Laboratory"/>
            <person name="Harder C.B."/>
            <person name="Miyauchi S."/>
            <person name="Viragh M."/>
            <person name="Kuo A."/>
            <person name="Thoen E."/>
            <person name="Andreopoulos B."/>
            <person name="Lu D."/>
            <person name="Skrede I."/>
            <person name="Drula E."/>
            <person name="Henrissat B."/>
            <person name="Morin E."/>
            <person name="Kohler A."/>
            <person name="Barry K."/>
            <person name="LaButti K."/>
            <person name="Morin E."/>
            <person name="Salamov A."/>
            <person name="Lipzen A."/>
            <person name="Mereny Z."/>
            <person name="Hegedus B."/>
            <person name="Baldrian P."/>
            <person name="Stursova M."/>
            <person name="Weitz H."/>
            <person name="Taylor A."/>
            <person name="Grigoriev I.V."/>
            <person name="Nagy L.G."/>
            <person name="Martin F."/>
            <person name="Kauserud H."/>
        </authorList>
    </citation>
    <scope>NUCLEOTIDE SEQUENCE</scope>
    <source>
        <strain evidence="12">CBHHK200</strain>
    </source>
</reference>
<dbReference type="FunFam" id="1.10.10.460:FF:000001">
    <property type="entry name" value="Ribonuclease"/>
    <property type="match status" value="1"/>
</dbReference>
<dbReference type="PROSITE" id="PS51975">
    <property type="entry name" value="RNASE_H_2"/>
    <property type="match status" value="1"/>
</dbReference>
<dbReference type="Proteomes" id="UP001218188">
    <property type="component" value="Unassembled WGS sequence"/>
</dbReference>
<dbReference type="EMBL" id="JARJCM010000053">
    <property type="protein sequence ID" value="KAJ7035064.1"/>
    <property type="molecule type" value="Genomic_DNA"/>
</dbReference>
<feature type="binding site" evidence="8">
    <location>
        <position position="61"/>
    </location>
    <ligand>
        <name>a divalent metal cation</name>
        <dbReference type="ChEBI" id="CHEBI:60240"/>
    </ligand>
</feature>
<keyword evidence="6 8" id="KW-0255">Endonuclease</keyword>
<dbReference type="InterPro" id="IPR023160">
    <property type="entry name" value="RNase_HII_hlx-loop-hlx_cap_dom"/>
</dbReference>